<evidence type="ECO:0000313" key="7">
    <source>
        <dbReference type="EMBL" id="CAB5027313.1"/>
    </source>
</evidence>
<protein>
    <submittedName>
        <fullName evidence="8">Unannotated protein</fullName>
    </submittedName>
</protein>
<evidence type="ECO:0000313" key="8">
    <source>
        <dbReference type="EMBL" id="CAB5067696.1"/>
    </source>
</evidence>
<feature type="transmembrane region" description="Helical" evidence="6">
    <location>
        <begin position="289"/>
        <end position="317"/>
    </location>
</feature>
<dbReference type="GO" id="GO:0022857">
    <property type="term" value="F:transmembrane transporter activity"/>
    <property type="evidence" value="ECO:0007669"/>
    <property type="project" value="InterPro"/>
</dbReference>
<feature type="transmembrane region" description="Helical" evidence="6">
    <location>
        <begin position="95"/>
        <end position="114"/>
    </location>
</feature>
<sequence>MKSPVRLERRLEQPKWLNWAIPLISLLGALAVGAIVLLLTGKNPLDVYQRIFERGFLSTRALTGTLRTATPFAFTGLCAAAAFRLGVINIGGEGQLYMGAIGASYVGLIMGNSYPVGIVIIAMVFAGMIFGGMYAGFVGLLRAQFNTNEIITSLMMNYIAGIILNYLIFNSLSYWRDPRSAGFPSGKPLDKRAFWPSYDIGGVGISFGLILAAFVALAVWVLYKRSRFGFEIGVIADSPRAARYIGIRTKTTIVVVTALSGALAGIGGASQVGDFTHYLDAKGLQLNSFGYTGIVVAALARLNPLGAIVVAILLGGLTNAGYSLQGPDFPSGLVGTLQGLILFTAVAGEILMKYRVKRNTAAKKATVAS</sequence>
<name>A0A6J7US97_9ZZZZ</name>
<evidence type="ECO:0000256" key="2">
    <source>
        <dbReference type="ARBA" id="ARBA00022475"/>
    </source>
</evidence>
<dbReference type="PANTHER" id="PTHR47089:SF1">
    <property type="entry name" value="GUANOSINE ABC TRANSPORTER PERMEASE PROTEIN NUPP"/>
    <property type="match status" value="1"/>
</dbReference>
<keyword evidence="5 6" id="KW-0472">Membrane</keyword>
<evidence type="ECO:0000256" key="4">
    <source>
        <dbReference type="ARBA" id="ARBA00022989"/>
    </source>
</evidence>
<evidence type="ECO:0000256" key="6">
    <source>
        <dbReference type="SAM" id="Phobius"/>
    </source>
</evidence>
<feature type="transmembrane region" description="Helical" evidence="6">
    <location>
        <begin position="20"/>
        <end position="41"/>
    </location>
</feature>
<reference evidence="8" key="1">
    <citation type="submission" date="2020-05" db="EMBL/GenBank/DDBJ databases">
        <authorList>
            <person name="Chiriac C."/>
            <person name="Salcher M."/>
            <person name="Ghai R."/>
            <person name="Kavagutti S V."/>
        </authorList>
    </citation>
    <scope>NUCLEOTIDE SEQUENCE</scope>
</reference>
<dbReference type="GO" id="GO:0005886">
    <property type="term" value="C:plasma membrane"/>
    <property type="evidence" value="ECO:0007669"/>
    <property type="project" value="UniProtKB-SubCell"/>
</dbReference>
<dbReference type="EMBL" id="CAFBPN010000084">
    <property type="protein sequence ID" value="CAB5027313.1"/>
    <property type="molecule type" value="Genomic_DNA"/>
</dbReference>
<keyword evidence="2" id="KW-1003">Cell membrane</keyword>
<feature type="transmembrane region" description="Helical" evidence="6">
    <location>
        <begin position="61"/>
        <end position="83"/>
    </location>
</feature>
<dbReference type="Pfam" id="PF02653">
    <property type="entry name" value="BPD_transp_2"/>
    <property type="match status" value="1"/>
</dbReference>
<feature type="transmembrane region" description="Helical" evidence="6">
    <location>
        <begin position="120"/>
        <end position="143"/>
    </location>
</feature>
<dbReference type="AlphaFoldDB" id="A0A6J7US97"/>
<keyword evidence="4 6" id="KW-1133">Transmembrane helix</keyword>
<evidence type="ECO:0000256" key="5">
    <source>
        <dbReference type="ARBA" id="ARBA00023136"/>
    </source>
</evidence>
<dbReference type="EMBL" id="CAFBQU010000064">
    <property type="protein sequence ID" value="CAB5067696.1"/>
    <property type="molecule type" value="Genomic_DNA"/>
</dbReference>
<proteinExistence type="predicted"/>
<dbReference type="CDD" id="cd06580">
    <property type="entry name" value="TM_PBP1_transp_TpRbsC_like"/>
    <property type="match status" value="1"/>
</dbReference>
<dbReference type="InterPro" id="IPR001851">
    <property type="entry name" value="ABC_transp_permease"/>
</dbReference>
<comment type="subcellular location">
    <subcellularLocation>
        <location evidence="1">Cell membrane</location>
        <topology evidence="1">Multi-pass membrane protein</topology>
    </subcellularLocation>
</comment>
<accession>A0A6J7US97</accession>
<keyword evidence="3 6" id="KW-0812">Transmembrane</keyword>
<organism evidence="8">
    <name type="scientific">freshwater metagenome</name>
    <dbReference type="NCBI Taxonomy" id="449393"/>
    <lineage>
        <taxon>unclassified sequences</taxon>
        <taxon>metagenomes</taxon>
        <taxon>ecological metagenomes</taxon>
    </lineage>
</organism>
<gene>
    <name evidence="7" type="ORF">UFOPK4098_01243</name>
    <name evidence="8" type="ORF">UFOPK4347_01549</name>
</gene>
<feature type="transmembrane region" description="Helical" evidence="6">
    <location>
        <begin position="195"/>
        <end position="223"/>
    </location>
</feature>
<feature type="transmembrane region" description="Helical" evidence="6">
    <location>
        <begin position="155"/>
        <end position="175"/>
    </location>
</feature>
<dbReference type="PANTHER" id="PTHR47089">
    <property type="entry name" value="ABC TRANSPORTER, PERMEASE PROTEIN"/>
    <property type="match status" value="1"/>
</dbReference>
<feature type="transmembrane region" description="Helical" evidence="6">
    <location>
        <begin position="329"/>
        <end position="351"/>
    </location>
</feature>
<evidence type="ECO:0000256" key="3">
    <source>
        <dbReference type="ARBA" id="ARBA00022692"/>
    </source>
</evidence>
<evidence type="ECO:0000256" key="1">
    <source>
        <dbReference type="ARBA" id="ARBA00004651"/>
    </source>
</evidence>